<evidence type="ECO:0000313" key="2">
    <source>
        <dbReference type="EMBL" id="KIW67819.1"/>
    </source>
</evidence>
<reference evidence="2 3" key="1">
    <citation type="submission" date="2015-01" db="EMBL/GenBank/DDBJ databases">
        <title>The Genome Sequence of Capronia semiimmersa CBS27337.</title>
        <authorList>
            <consortium name="The Broad Institute Genomics Platform"/>
            <person name="Cuomo C."/>
            <person name="de Hoog S."/>
            <person name="Gorbushina A."/>
            <person name="Stielow B."/>
            <person name="Teixiera M."/>
            <person name="Abouelleil A."/>
            <person name="Chapman S.B."/>
            <person name="Priest M."/>
            <person name="Young S.K."/>
            <person name="Wortman J."/>
            <person name="Nusbaum C."/>
            <person name="Birren B."/>
        </authorList>
    </citation>
    <scope>NUCLEOTIDE SEQUENCE [LARGE SCALE GENOMIC DNA]</scope>
    <source>
        <strain evidence="2 3">CBS 27337</strain>
    </source>
</reference>
<organism evidence="2 3">
    <name type="scientific">Phialophora macrospora</name>
    <dbReference type="NCBI Taxonomy" id="1851006"/>
    <lineage>
        <taxon>Eukaryota</taxon>
        <taxon>Fungi</taxon>
        <taxon>Dikarya</taxon>
        <taxon>Ascomycota</taxon>
        <taxon>Pezizomycotina</taxon>
        <taxon>Eurotiomycetes</taxon>
        <taxon>Chaetothyriomycetidae</taxon>
        <taxon>Chaetothyriales</taxon>
        <taxon>Herpotrichiellaceae</taxon>
        <taxon>Phialophora</taxon>
    </lineage>
</organism>
<sequence length="444" mass="49007">MAGDLVKFLRLVAPWAPIPLFAESLRVRHGLVSAVMTRHSVSESMTGSIHDFRQLWNVDYLELFGQGRNGRPIAVASVRHGNVFDLVNAAIVEVAGIIGRHSPLSANPKTASALRETVVHVSLVTPTDPTSDPSRLSDSKWWASTLLSISEIVFTVAMAVLVARRGLEIGPALLLCIAISHVLTVVLRLSVEPIFGNQATAESDRVETARRDAALDIHVIAESWNSSKISVVCGYTSQLHALTNIPVRTTRPLLLKWLCRLLAVVLTTQAALLAASTNAQGNERWSSLLWLAVYLLSWLLKKGLHLLIGAERILEKQPAAIRFMTPLHFSGRRAALIFISMLPVSPRANRWAWWNVFLPDNDRRRTLQEELEGSSKFKAAIRWKERDDDTSNGERSEGTLSAESSDQLDEAIEVLNSTPCKEALKQYLEIVCPEESSLPTTVVA</sequence>
<evidence type="ECO:0000256" key="1">
    <source>
        <dbReference type="SAM" id="MobiDB-lite"/>
    </source>
</evidence>
<dbReference type="EMBL" id="KN846959">
    <property type="protein sequence ID" value="KIW67819.1"/>
    <property type="molecule type" value="Genomic_DNA"/>
</dbReference>
<evidence type="ECO:0000313" key="3">
    <source>
        <dbReference type="Proteomes" id="UP000054266"/>
    </source>
</evidence>
<keyword evidence="3" id="KW-1185">Reference proteome</keyword>
<protein>
    <submittedName>
        <fullName evidence="2">Uncharacterized protein</fullName>
    </submittedName>
</protein>
<dbReference type="HOGENOM" id="CLU_616763_0_0_1"/>
<feature type="region of interest" description="Disordered" evidence="1">
    <location>
        <begin position="385"/>
        <end position="406"/>
    </location>
</feature>
<proteinExistence type="predicted"/>
<gene>
    <name evidence="2" type="ORF">PV04_07045</name>
</gene>
<dbReference type="AlphaFoldDB" id="A0A0D2G777"/>
<accession>A0A0D2G777</accession>
<name>A0A0D2G777_9EURO</name>
<feature type="compositionally biased region" description="Basic and acidic residues" evidence="1">
    <location>
        <begin position="385"/>
        <end position="397"/>
    </location>
</feature>
<dbReference type="Proteomes" id="UP000054266">
    <property type="component" value="Unassembled WGS sequence"/>
</dbReference>